<keyword evidence="10" id="KW-1185">Reference proteome</keyword>
<organism evidence="9 10">
    <name type="scientific">Dinghuibacter silviterrae</name>
    <dbReference type="NCBI Taxonomy" id="1539049"/>
    <lineage>
        <taxon>Bacteria</taxon>
        <taxon>Pseudomonadati</taxon>
        <taxon>Bacteroidota</taxon>
        <taxon>Chitinophagia</taxon>
        <taxon>Chitinophagales</taxon>
        <taxon>Chitinophagaceae</taxon>
        <taxon>Dinghuibacter</taxon>
    </lineage>
</organism>
<dbReference type="RefSeq" id="WP_133994455.1">
    <property type="nucleotide sequence ID" value="NZ_SODV01000001.1"/>
</dbReference>
<proteinExistence type="inferred from homology"/>
<dbReference type="Gene3D" id="3.40.50.300">
    <property type="entry name" value="P-loop containing nucleotide triphosphate hydrolases"/>
    <property type="match status" value="2"/>
</dbReference>
<feature type="region of interest" description="Disordered" evidence="7">
    <location>
        <begin position="458"/>
        <end position="478"/>
    </location>
</feature>
<dbReference type="OrthoDB" id="102453at2"/>
<evidence type="ECO:0000256" key="7">
    <source>
        <dbReference type="SAM" id="MobiDB-lite"/>
    </source>
</evidence>
<dbReference type="CDD" id="cd01127">
    <property type="entry name" value="TrwB_TraG_TraD_VirD4"/>
    <property type="match status" value="2"/>
</dbReference>
<sequence length="589" mass="67435">MPQPESYRRLALAVAITAIALWIYIHAYALLGPHHWVSLDRWLYHRREDWIFKKIWALPSLAIAAWLMARLGHSVTPPVFNTEAESFPQQRRRLTNPYSVNLRTRYVFQGHKKRGWVNILEPFRGLLVMGSPGSGKSWYIIRPLIEQQLQKGFTMFVYDFKYDDLSRLVYRCWRQYGNGTTFHLVHFDDLARSQRCNPIHPDTLTDLAEAAEASRVLLLSLNRDWIRKQGDFFVESAINFLTALIWFLKRLKGGQYCTLPHAIELMQTPYESLFSILRTEPQIEFLINPFISAYHQNVMPQLEGQTAGAKISLARLAVPHLYYILSGNDFSLDINHPDKPRIVCMGNSPQKQEVYGAVLSLYVSRLVRQVNQPSRLPCALVFDEFPTLYFNGVDTLLATARSNKVAATLVVQDMSQLRKEYGKEQADVLLNLTGNVIAGQVTGESAHQLSERFGRILQERKSTHKGERSESTGLSYHLDPALPPSRLATLSAGEMVGVLSDNPSQPLTYKLFHGQMVRSPEAPSVEIPMLDKPPTEKDINDNYNKIKEEIRDLVIDAMERINKEPSLQHLRVQQKKGEITHWHLKEKPA</sequence>
<keyword evidence="6 8" id="KW-0472">Membrane</keyword>
<dbReference type="InterPro" id="IPR051539">
    <property type="entry name" value="T4SS-coupling_protein"/>
</dbReference>
<evidence type="ECO:0000256" key="2">
    <source>
        <dbReference type="ARBA" id="ARBA00008806"/>
    </source>
</evidence>
<evidence type="ECO:0000256" key="5">
    <source>
        <dbReference type="ARBA" id="ARBA00022989"/>
    </source>
</evidence>
<dbReference type="InterPro" id="IPR027417">
    <property type="entry name" value="P-loop_NTPase"/>
</dbReference>
<evidence type="ECO:0000256" key="8">
    <source>
        <dbReference type="SAM" id="Phobius"/>
    </source>
</evidence>
<feature type="transmembrane region" description="Helical" evidence="8">
    <location>
        <begin position="51"/>
        <end position="69"/>
    </location>
</feature>
<dbReference type="Pfam" id="PF02534">
    <property type="entry name" value="T4SS-DNA_transf"/>
    <property type="match status" value="1"/>
</dbReference>
<feature type="compositionally biased region" description="Basic and acidic residues" evidence="7">
    <location>
        <begin position="458"/>
        <end position="470"/>
    </location>
</feature>
<dbReference type="GO" id="GO:0005886">
    <property type="term" value="C:plasma membrane"/>
    <property type="evidence" value="ECO:0007669"/>
    <property type="project" value="UniProtKB-SubCell"/>
</dbReference>
<keyword evidence="4 8" id="KW-0812">Transmembrane</keyword>
<evidence type="ECO:0000256" key="1">
    <source>
        <dbReference type="ARBA" id="ARBA00004651"/>
    </source>
</evidence>
<name>A0A4R8DWL8_9BACT</name>
<feature type="transmembrane region" description="Helical" evidence="8">
    <location>
        <begin position="12"/>
        <end position="31"/>
    </location>
</feature>
<dbReference type="SUPFAM" id="SSF52540">
    <property type="entry name" value="P-loop containing nucleoside triphosphate hydrolases"/>
    <property type="match status" value="1"/>
</dbReference>
<keyword evidence="5 8" id="KW-1133">Transmembrane helix</keyword>
<dbReference type="PANTHER" id="PTHR37937:SF1">
    <property type="entry name" value="CONJUGATIVE TRANSFER: DNA TRANSPORT"/>
    <property type="match status" value="1"/>
</dbReference>
<evidence type="ECO:0000256" key="4">
    <source>
        <dbReference type="ARBA" id="ARBA00022692"/>
    </source>
</evidence>
<comment type="caution">
    <text evidence="9">The sequence shown here is derived from an EMBL/GenBank/DDBJ whole genome shotgun (WGS) entry which is preliminary data.</text>
</comment>
<gene>
    <name evidence="9" type="ORF">EDB95_2860</name>
</gene>
<evidence type="ECO:0000313" key="10">
    <source>
        <dbReference type="Proteomes" id="UP000294498"/>
    </source>
</evidence>
<dbReference type="InterPro" id="IPR003688">
    <property type="entry name" value="TraG/VirD4"/>
</dbReference>
<keyword evidence="3" id="KW-1003">Cell membrane</keyword>
<protein>
    <submittedName>
        <fullName evidence="9">Type IV secretory pathway TraG/TraD family ATPase VirD4</fullName>
    </submittedName>
</protein>
<accession>A0A4R8DWL8</accession>
<comment type="subcellular location">
    <subcellularLocation>
        <location evidence="1">Cell membrane</location>
        <topology evidence="1">Multi-pass membrane protein</topology>
    </subcellularLocation>
</comment>
<evidence type="ECO:0000256" key="6">
    <source>
        <dbReference type="ARBA" id="ARBA00023136"/>
    </source>
</evidence>
<comment type="similarity">
    <text evidence="2">Belongs to the VirD4/TraG family.</text>
</comment>
<evidence type="ECO:0000256" key="3">
    <source>
        <dbReference type="ARBA" id="ARBA00022475"/>
    </source>
</evidence>
<evidence type="ECO:0000313" key="9">
    <source>
        <dbReference type="EMBL" id="TDX01817.1"/>
    </source>
</evidence>
<dbReference type="EMBL" id="SODV01000001">
    <property type="protein sequence ID" value="TDX01817.1"/>
    <property type="molecule type" value="Genomic_DNA"/>
</dbReference>
<dbReference type="Proteomes" id="UP000294498">
    <property type="component" value="Unassembled WGS sequence"/>
</dbReference>
<dbReference type="PANTHER" id="PTHR37937">
    <property type="entry name" value="CONJUGATIVE TRANSFER: DNA TRANSPORT"/>
    <property type="match status" value="1"/>
</dbReference>
<dbReference type="AlphaFoldDB" id="A0A4R8DWL8"/>
<reference evidence="9 10" key="1">
    <citation type="submission" date="2019-03" db="EMBL/GenBank/DDBJ databases">
        <title>Genomic Encyclopedia of Type Strains, Phase IV (KMG-IV): sequencing the most valuable type-strain genomes for metagenomic binning, comparative biology and taxonomic classification.</title>
        <authorList>
            <person name="Goeker M."/>
        </authorList>
    </citation>
    <scope>NUCLEOTIDE SEQUENCE [LARGE SCALE GENOMIC DNA]</scope>
    <source>
        <strain evidence="9 10">DSM 100059</strain>
    </source>
</reference>